<evidence type="ECO:0000256" key="1">
    <source>
        <dbReference type="SAM" id="MobiDB-lite"/>
    </source>
</evidence>
<feature type="region of interest" description="Disordered" evidence="1">
    <location>
        <begin position="364"/>
        <end position="417"/>
    </location>
</feature>
<feature type="compositionally biased region" description="Basic and acidic residues" evidence="1">
    <location>
        <begin position="375"/>
        <end position="410"/>
    </location>
</feature>
<feature type="compositionally biased region" description="Polar residues" evidence="1">
    <location>
        <begin position="364"/>
        <end position="374"/>
    </location>
</feature>
<proteinExistence type="predicted"/>
<reference evidence="2 3" key="1">
    <citation type="submission" date="2024-11" db="EMBL/GenBank/DDBJ databases">
        <title>Chromosome-level genome assembly of the freshwater bivalve Anodonta woodiana.</title>
        <authorList>
            <person name="Chen X."/>
        </authorList>
    </citation>
    <scope>NUCLEOTIDE SEQUENCE [LARGE SCALE GENOMIC DNA]</scope>
    <source>
        <strain evidence="2">MN2024</strain>
        <tissue evidence="2">Gills</tissue>
    </source>
</reference>
<evidence type="ECO:0000313" key="2">
    <source>
        <dbReference type="EMBL" id="KAL3836269.1"/>
    </source>
</evidence>
<gene>
    <name evidence="2" type="ORF">ACJMK2_021707</name>
</gene>
<dbReference type="EMBL" id="JBJQND010000018">
    <property type="protein sequence ID" value="KAL3836269.1"/>
    <property type="molecule type" value="Genomic_DNA"/>
</dbReference>
<dbReference type="AlphaFoldDB" id="A0ABD3TGV4"/>
<evidence type="ECO:0000313" key="3">
    <source>
        <dbReference type="Proteomes" id="UP001634394"/>
    </source>
</evidence>
<name>A0ABD3TGV4_SINWO</name>
<keyword evidence="3" id="KW-1185">Reference proteome</keyword>
<protein>
    <submittedName>
        <fullName evidence="2">Uncharacterized protein</fullName>
    </submittedName>
</protein>
<sequence length="417" mass="46765">MASSIIKIKEYTHTRGRAYQCLRCKGFGKGVVGEKGRIVTHFYKHHVSLDKVPYYCNLCNFRCNQQRDLERHVQYYPDHRVAVQKLVERGQSVDQAFEESNLVENAEPYQWTDKDIVILTKEESELVWRQRSGGRMRADGGSPVVLQPDLTVMDSIASKAMTTTVVPAVVATNGPQKQGPIHMSAAAKWKLPGRTLSTGSEGPITIIQTSTESEDILNNLLNYEDDPFLSEIPSQEVEIPSCYTNESIPAFIVTPSPVKVPVIKSDHVRSPKSQSSSTSSTCTCCKEHQQNSQELVEKFTVAVDAMNQSISLAAQAIRGALDVSLDALGNVTKALQEQTVAFHQFQLLTNKLIKSISVRTLSNSTEPLGNNTSIKENKVNGRNEEKIEYQENKKSSRRRENSSEKKYLKPERRHHPY</sequence>
<accession>A0ABD3TGV4</accession>
<comment type="caution">
    <text evidence="2">The sequence shown here is derived from an EMBL/GenBank/DDBJ whole genome shotgun (WGS) entry which is preliminary data.</text>
</comment>
<dbReference type="Proteomes" id="UP001634394">
    <property type="component" value="Unassembled WGS sequence"/>
</dbReference>
<organism evidence="2 3">
    <name type="scientific">Sinanodonta woodiana</name>
    <name type="common">Chinese pond mussel</name>
    <name type="synonym">Anodonta woodiana</name>
    <dbReference type="NCBI Taxonomy" id="1069815"/>
    <lineage>
        <taxon>Eukaryota</taxon>
        <taxon>Metazoa</taxon>
        <taxon>Spiralia</taxon>
        <taxon>Lophotrochozoa</taxon>
        <taxon>Mollusca</taxon>
        <taxon>Bivalvia</taxon>
        <taxon>Autobranchia</taxon>
        <taxon>Heteroconchia</taxon>
        <taxon>Palaeoheterodonta</taxon>
        <taxon>Unionida</taxon>
        <taxon>Unionoidea</taxon>
        <taxon>Unionidae</taxon>
        <taxon>Unioninae</taxon>
        <taxon>Sinanodonta</taxon>
    </lineage>
</organism>